<dbReference type="CDD" id="cd06580">
    <property type="entry name" value="TM_PBP1_transp_TpRbsC_like"/>
    <property type="match status" value="1"/>
</dbReference>
<dbReference type="InterPro" id="IPR001851">
    <property type="entry name" value="ABC_transp_permease"/>
</dbReference>
<keyword evidence="3 6" id="KW-0812">Transmembrane</keyword>
<dbReference type="EMBL" id="CP120733">
    <property type="protein sequence ID" value="WFD09379.1"/>
    <property type="molecule type" value="Genomic_DNA"/>
</dbReference>
<dbReference type="PANTHER" id="PTHR47089">
    <property type="entry name" value="ABC TRANSPORTER, PERMEASE PROTEIN"/>
    <property type="match status" value="1"/>
</dbReference>
<dbReference type="Pfam" id="PF02653">
    <property type="entry name" value="BPD_transp_2"/>
    <property type="match status" value="1"/>
</dbReference>
<dbReference type="Proteomes" id="UP001222800">
    <property type="component" value="Chromosome"/>
</dbReference>
<sequence>MHKLGNILKEMMKGILSPFISVLLAFFVSGILLLLVGTNPLEAYSSLLNGAFGSSHRIGETIIKAIPFIILGLGISVAFKAQIWNIGADGQFTLGAIFAMIVALYLPFSNIIKMPLSFIAAFVGGACWGGIAAFLKTKFNANEVITTLMLNYIAFYLLEWLVKGPMMDPNGHGFPQTALIHENLRLPIILKGTRLHLGILLAVILIIGGYYFWKTVLGFKIEVVGQSPYVAEYSGIKVNKTIGITMCISAGLAGLAGWTEVFGLHYRLLENISGGYGNLAIVVALLAGLNPFGIIISAFFFAALVVGGNSMQRMVGVPFSLVDVIQGLVIIFIISRVIYTRWREQNHGKNTVNSIYYKLIRKFSKDEYADSTCSTR</sequence>
<keyword evidence="4 6" id="KW-1133">Transmembrane helix</keyword>
<evidence type="ECO:0000313" key="8">
    <source>
        <dbReference type="Proteomes" id="UP001222800"/>
    </source>
</evidence>
<feature type="transmembrane region" description="Helical" evidence="6">
    <location>
        <begin position="20"/>
        <end position="41"/>
    </location>
</feature>
<evidence type="ECO:0000256" key="6">
    <source>
        <dbReference type="SAM" id="Phobius"/>
    </source>
</evidence>
<dbReference type="PANTHER" id="PTHR47089:SF1">
    <property type="entry name" value="GUANOSINE ABC TRANSPORTER PERMEASE PROTEIN NUPP"/>
    <property type="match status" value="1"/>
</dbReference>
<feature type="transmembrane region" description="Helical" evidence="6">
    <location>
        <begin position="195"/>
        <end position="213"/>
    </location>
</feature>
<evidence type="ECO:0000256" key="1">
    <source>
        <dbReference type="ARBA" id="ARBA00004651"/>
    </source>
</evidence>
<feature type="transmembrane region" description="Helical" evidence="6">
    <location>
        <begin position="317"/>
        <end position="339"/>
    </location>
</feature>
<protein>
    <submittedName>
        <fullName evidence="7">ABC transporter permease</fullName>
    </submittedName>
</protein>
<feature type="transmembrane region" description="Helical" evidence="6">
    <location>
        <begin position="276"/>
        <end position="305"/>
    </location>
</feature>
<feature type="transmembrane region" description="Helical" evidence="6">
    <location>
        <begin position="115"/>
        <end position="135"/>
    </location>
</feature>
<evidence type="ECO:0000256" key="4">
    <source>
        <dbReference type="ARBA" id="ARBA00022989"/>
    </source>
</evidence>
<reference evidence="7 8" key="1">
    <citation type="submission" date="2023-03" db="EMBL/GenBank/DDBJ databases">
        <title>Complete genome sequence of Tepidibacter sp. SWIR-1, isolated from a deep-sea hydrothermal vent.</title>
        <authorList>
            <person name="Li X."/>
        </authorList>
    </citation>
    <scope>NUCLEOTIDE SEQUENCE [LARGE SCALE GENOMIC DNA]</scope>
    <source>
        <strain evidence="7 8">SWIR-1</strain>
    </source>
</reference>
<feature type="transmembrane region" description="Helical" evidence="6">
    <location>
        <begin position="62"/>
        <end position="84"/>
    </location>
</feature>
<keyword evidence="2" id="KW-1003">Cell membrane</keyword>
<evidence type="ECO:0000256" key="5">
    <source>
        <dbReference type="ARBA" id="ARBA00023136"/>
    </source>
</evidence>
<evidence type="ECO:0000313" key="7">
    <source>
        <dbReference type="EMBL" id="WFD09379.1"/>
    </source>
</evidence>
<evidence type="ECO:0000256" key="3">
    <source>
        <dbReference type="ARBA" id="ARBA00022692"/>
    </source>
</evidence>
<evidence type="ECO:0000256" key="2">
    <source>
        <dbReference type="ARBA" id="ARBA00022475"/>
    </source>
</evidence>
<feature type="transmembrane region" description="Helical" evidence="6">
    <location>
        <begin position="141"/>
        <end position="162"/>
    </location>
</feature>
<organism evidence="7 8">
    <name type="scientific">Tepidibacter hydrothermalis</name>
    <dbReference type="NCBI Taxonomy" id="3036126"/>
    <lineage>
        <taxon>Bacteria</taxon>
        <taxon>Bacillati</taxon>
        <taxon>Bacillota</taxon>
        <taxon>Clostridia</taxon>
        <taxon>Peptostreptococcales</taxon>
        <taxon>Peptostreptococcaceae</taxon>
        <taxon>Tepidibacter</taxon>
    </lineage>
</organism>
<keyword evidence="5 6" id="KW-0472">Membrane</keyword>
<feature type="transmembrane region" description="Helical" evidence="6">
    <location>
        <begin position="90"/>
        <end position="108"/>
    </location>
</feature>
<accession>A0ABY8ECR6</accession>
<comment type="subcellular location">
    <subcellularLocation>
        <location evidence="1">Cell membrane</location>
        <topology evidence="1">Multi-pass membrane protein</topology>
    </subcellularLocation>
</comment>
<keyword evidence="8" id="KW-1185">Reference proteome</keyword>
<dbReference type="RefSeq" id="WP_277731304.1">
    <property type="nucleotide sequence ID" value="NZ_CP120733.1"/>
</dbReference>
<proteinExistence type="predicted"/>
<name>A0ABY8ECR6_9FIRM</name>
<feature type="transmembrane region" description="Helical" evidence="6">
    <location>
        <begin position="242"/>
        <end position="264"/>
    </location>
</feature>
<gene>
    <name evidence="7" type="ORF">P4S50_13405</name>
</gene>